<dbReference type="EMBL" id="JAHESE010000002">
    <property type="protein sequence ID" value="MBT1707313.1"/>
    <property type="molecule type" value="Genomic_DNA"/>
</dbReference>
<gene>
    <name evidence="9" type="ORF">KK062_03725</name>
</gene>
<evidence type="ECO:0000256" key="5">
    <source>
        <dbReference type="ARBA" id="ARBA00023136"/>
    </source>
</evidence>
<feature type="transmembrane region" description="Helical" evidence="6">
    <location>
        <begin position="300"/>
        <end position="323"/>
    </location>
</feature>
<feature type="transmembrane region" description="Helical" evidence="6">
    <location>
        <begin position="445"/>
        <end position="465"/>
    </location>
</feature>
<dbReference type="InterPro" id="IPR025857">
    <property type="entry name" value="MacB_PCD"/>
</dbReference>
<evidence type="ECO:0000256" key="3">
    <source>
        <dbReference type="ARBA" id="ARBA00022692"/>
    </source>
</evidence>
<name>A0AAP2DW42_9BACT</name>
<dbReference type="GO" id="GO:0005886">
    <property type="term" value="C:plasma membrane"/>
    <property type="evidence" value="ECO:0007669"/>
    <property type="project" value="UniProtKB-SubCell"/>
</dbReference>
<evidence type="ECO:0000256" key="4">
    <source>
        <dbReference type="ARBA" id="ARBA00022989"/>
    </source>
</evidence>
<keyword evidence="10" id="KW-1185">Reference proteome</keyword>
<dbReference type="Pfam" id="PF02687">
    <property type="entry name" value="FtsX"/>
    <property type="match status" value="2"/>
</dbReference>
<feature type="domain" description="ABC3 transporter permease C-terminal" evidence="7">
    <location>
        <begin position="307"/>
        <end position="425"/>
    </location>
</feature>
<reference evidence="9 10" key="1">
    <citation type="submission" date="2021-05" db="EMBL/GenBank/DDBJ databases">
        <title>A Polyphasic approach of four new species of the genus Ohtaekwangia: Ohtaekwangia histidinii sp. nov., Ohtaekwangia cretensis sp. nov., Ohtaekwangia indiensis sp. nov., Ohtaekwangia reichenbachii sp. nov. from diverse environment.</title>
        <authorList>
            <person name="Octaviana S."/>
        </authorList>
    </citation>
    <scope>NUCLEOTIDE SEQUENCE [LARGE SCALE GENOMIC DNA]</scope>
    <source>
        <strain evidence="9 10">PWU5</strain>
    </source>
</reference>
<evidence type="ECO:0000259" key="8">
    <source>
        <dbReference type="Pfam" id="PF12704"/>
    </source>
</evidence>
<feature type="transmembrane region" description="Helical" evidence="6">
    <location>
        <begin position="772"/>
        <end position="794"/>
    </location>
</feature>
<evidence type="ECO:0000256" key="6">
    <source>
        <dbReference type="SAM" id="Phobius"/>
    </source>
</evidence>
<keyword evidence="4 6" id="KW-1133">Transmembrane helix</keyword>
<dbReference type="InterPro" id="IPR003838">
    <property type="entry name" value="ABC3_permease_C"/>
</dbReference>
<sequence length="813" mass="89260">MLRSYVTIGWRNILKYKTFSFINVFGLAIAMSVCMLIMLMLADHKRYDQFHEKKDRIYRILSDRPGSKAPSATTPSPLANALKTDYPVVEESTQLRRGVGGDLLYNGTTVEARGYFVDASFFNVFSYDVTGGNVQRMLATPNTMVISTALAQQLFNGAEPVGKIVDLNNRGLSMLGDGEPGIAVPWGSYTITGVVKDKGHRSHLKFDVLLSAASLPALYAAGKIGDNSNDWVHDFSVYTYAVTADGKTEEELTAALQDIVTRRYAGQEDMKGFALTQQQLTAITPGILVSNAPGYTLPLMAYYFLSLLALIIMVSACLNYTNLSTARALTRMKEIGVRKVTGAHRKNLILQFLSESMLTSLMALGMALILLVIIKPAFLGLWVNRYLDFSLHANSNVYLMFIGFSLVIGLMAGLYPALHLSKYQPARALKNLDTLRPGKLGVRRVLSVSQFVVSLFFITTVVLIYNQFRHYLDFEYGFNAKNVVNISLQGNDHRRVIHEFLTVSGVASVSASDIIPATNVQNGVSLRVAGSDVEYTRFGVLLTDDHFLGNLGLSLVAGENMNVSGDSTSRFVLVNEAAVHALGYAHAPDIVGEMLQSKGGTEEFTVVGVTKDFQHTALVNEDGVSPMVLRYQPESFGYVSVRMVSDNAAGTLLQLENRWKAIDPVNPFRYDFYEDQLDAMYRGFFDVVTILGFIAFLAVVIACLGLLGMAMYITERRRKEVGIRKILGANDSSIALLLSKSFFKVLGVAICIGGPLSYFINNLWLQSLPNRVGFGLGTVLIAISTLLVLGLVTVGTQTLRASRSNPVQTLKMD</sequence>
<keyword evidence="2" id="KW-1003">Cell membrane</keyword>
<keyword evidence="3 6" id="KW-0812">Transmembrane</keyword>
<dbReference type="AlphaFoldDB" id="A0AAP2DW42"/>
<dbReference type="GO" id="GO:0022857">
    <property type="term" value="F:transmembrane transporter activity"/>
    <property type="evidence" value="ECO:0007669"/>
    <property type="project" value="TreeGrafter"/>
</dbReference>
<evidence type="ECO:0000313" key="10">
    <source>
        <dbReference type="Proteomes" id="UP001319080"/>
    </source>
</evidence>
<dbReference type="RefSeq" id="WP_254082905.1">
    <property type="nucleotide sequence ID" value="NZ_JAHESE010000002.1"/>
</dbReference>
<feature type="transmembrane region" description="Helical" evidence="6">
    <location>
        <begin position="734"/>
        <end position="760"/>
    </location>
</feature>
<evidence type="ECO:0000313" key="9">
    <source>
        <dbReference type="EMBL" id="MBT1707313.1"/>
    </source>
</evidence>
<dbReference type="Pfam" id="PF12704">
    <property type="entry name" value="MacB_PCD"/>
    <property type="match status" value="1"/>
</dbReference>
<proteinExistence type="predicted"/>
<evidence type="ECO:0000256" key="1">
    <source>
        <dbReference type="ARBA" id="ARBA00004651"/>
    </source>
</evidence>
<protein>
    <submittedName>
        <fullName evidence="9">ABC transporter permease</fullName>
    </submittedName>
</protein>
<evidence type="ECO:0000259" key="7">
    <source>
        <dbReference type="Pfam" id="PF02687"/>
    </source>
</evidence>
<organism evidence="9 10">
    <name type="scientific">Dawidia cretensis</name>
    <dbReference type="NCBI Taxonomy" id="2782350"/>
    <lineage>
        <taxon>Bacteria</taxon>
        <taxon>Pseudomonadati</taxon>
        <taxon>Bacteroidota</taxon>
        <taxon>Cytophagia</taxon>
        <taxon>Cytophagales</taxon>
        <taxon>Chryseotaleaceae</taxon>
        <taxon>Dawidia</taxon>
    </lineage>
</organism>
<feature type="transmembrane region" description="Helical" evidence="6">
    <location>
        <begin position="398"/>
        <end position="418"/>
    </location>
</feature>
<feature type="domain" description="ABC3 transporter permease C-terminal" evidence="7">
    <location>
        <begin position="693"/>
        <end position="806"/>
    </location>
</feature>
<dbReference type="InterPro" id="IPR050250">
    <property type="entry name" value="Macrolide_Exporter_MacB"/>
</dbReference>
<feature type="transmembrane region" description="Helical" evidence="6">
    <location>
        <begin position="21"/>
        <end position="42"/>
    </location>
</feature>
<comment type="subcellular location">
    <subcellularLocation>
        <location evidence="1">Cell membrane</location>
        <topology evidence="1">Multi-pass membrane protein</topology>
    </subcellularLocation>
</comment>
<comment type="caution">
    <text evidence="9">The sequence shown here is derived from an EMBL/GenBank/DDBJ whole genome shotgun (WGS) entry which is preliminary data.</text>
</comment>
<keyword evidence="5 6" id="KW-0472">Membrane</keyword>
<evidence type="ECO:0000256" key="2">
    <source>
        <dbReference type="ARBA" id="ARBA00022475"/>
    </source>
</evidence>
<feature type="transmembrane region" description="Helical" evidence="6">
    <location>
        <begin position="358"/>
        <end position="378"/>
    </location>
</feature>
<dbReference type="Proteomes" id="UP001319080">
    <property type="component" value="Unassembled WGS sequence"/>
</dbReference>
<dbReference type="PANTHER" id="PTHR30572:SF18">
    <property type="entry name" value="ABC-TYPE MACROLIDE FAMILY EXPORT SYSTEM PERMEASE COMPONENT 2"/>
    <property type="match status" value="1"/>
</dbReference>
<accession>A0AAP2DW42</accession>
<feature type="transmembrane region" description="Helical" evidence="6">
    <location>
        <begin position="690"/>
        <end position="713"/>
    </location>
</feature>
<feature type="domain" description="MacB-like periplasmic core" evidence="8">
    <location>
        <begin position="20"/>
        <end position="258"/>
    </location>
</feature>
<dbReference type="PANTHER" id="PTHR30572">
    <property type="entry name" value="MEMBRANE COMPONENT OF TRANSPORTER-RELATED"/>
    <property type="match status" value="1"/>
</dbReference>